<reference evidence="3" key="2">
    <citation type="journal article" date="2023" name="Plants (Basel)">
        <title>Annotation of the Turnera subulata (Passifloraceae) Draft Genome Reveals the S-Locus Evolved after the Divergence of Turneroideae from Passifloroideae in a Stepwise Manner.</title>
        <authorList>
            <person name="Henning P.M."/>
            <person name="Roalson E.H."/>
            <person name="Mir W."/>
            <person name="McCubbin A.G."/>
            <person name="Shore J.S."/>
        </authorList>
    </citation>
    <scope>NUCLEOTIDE SEQUENCE</scope>
    <source>
        <strain evidence="3">F60SS</strain>
    </source>
</reference>
<organism evidence="3 4">
    <name type="scientific">Turnera subulata</name>
    <dbReference type="NCBI Taxonomy" id="218843"/>
    <lineage>
        <taxon>Eukaryota</taxon>
        <taxon>Viridiplantae</taxon>
        <taxon>Streptophyta</taxon>
        <taxon>Embryophyta</taxon>
        <taxon>Tracheophyta</taxon>
        <taxon>Spermatophyta</taxon>
        <taxon>Magnoliopsida</taxon>
        <taxon>eudicotyledons</taxon>
        <taxon>Gunneridae</taxon>
        <taxon>Pentapetalae</taxon>
        <taxon>rosids</taxon>
        <taxon>fabids</taxon>
        <taxon>Malpighiales</taxon>
        <taxon>Passifloraceae</taxon>
        <taxon>Turnera</taxon>
    </lineage>
</organism>
<dbReference type="InterPro" id="IPR050942">
    <property type="entry name" value="F-box_BR-signaling"/>
</dbReference>
<sequence>MPSLWSRIRRLGSTEQEEEEEGSSCRVVPTFERDHDNKVPPLGNNEVQDFPLPLTSYPVLMLPVTHTTCRLFNPVTGKFTRFSYPDGGKISYSSSIPAFSNGHGWVSYFTNTDCSMILANNVLSDSNPSATAITLPPFHTIPNLHSLPIEAADPDLKAAAPPGTDCFFYYTNVRDGEEVIKFLPRRLMVEMILGCFALSSSSPTEDNCVAFLSPGRYLRHTLGIDFAFCRIGDARWSTAPLCLDHYNKVDQCFIEKVVYSRREKLFYVLSRHMCIQVVEFNDDDPASLPKRLCSPHCVPVDPCRVAYELYRDEVLPVYHSMYLVETPQRDPLLVLHYFVPIEYDDEDDDDEEEEGKYRSVGFHVYKLCFDRQKVVAEEFFLDDTALLVDVASFVCVSVRDFPGLMPNSVYFFGRHEIGFYNLLDRAFTHFYQPFEMLMEEISGQPMWVSRPQL</sequence>
<evidence type="ECO:0000313" key="4">
    <source>
        <dbReference type="Proteomes" id="UP001141552"/>
    </source>
</evidence>
<evidence type="ECO:0000259" key="2">
    <source>
        <dbReference type="Pfam" id="PF03478"/>
    </source>
</evidence>
<keyword evidence="4" id="KW-1185">Reference proteome</keyword>
<proteinExistence type="predicted"/>
<dbReference type="Pfam" id="PF03478">
    <property type="entry name" value="Beta-prop_KIB1-4"/>
    <property type="match status" value="1"/>
</dbReference>
<name>A0A9Q0JIZ7_9ROSI</name>
<dbReference type="OrthoDB" id="642536at2759"/>
<evidence type="ECO:0000313" key="3">
    <source>
        <dbReference type="EMBL" id="KAJ4843404.1"/>
    </source>
</evidence>
<dbReference type="EMBL" id="JAKUCV010002243">
    <property type="protein sequence ID" value="KAJ4843404.1"/>
    <property type="molecule type" value="Genomic_DNA"/>
</dbReference>
<dbReference type="Proteomes" id="UP001141552">
    <property type="component" value="Unassembled WGS sequence"/>
</dbReference>
<accession>A0A9Q0JIZ7</accession>
<comment type="caution">
    <text evidence="3">The sequence shown here is derived from an EMBL/GenBank/DDBJ whole genome shotgun (WGS) entry which is preliminary data.</text>
</comment>
<dbReference type="PANTHER" id="PTHR44259:SF91">
    <property type="entry name" value="OS01G0183800 PROTEIN"/>
    <property type="match status" value="1"/>
</dbReference>
<evidence type="ECO:0000256" key="1">
    <source>
        <dbReference type="SAM" id="MobiDB-lite"/>
    </source>
</evidence>
<reference evidence="3" key="1">
    <citation type="submission" date="2022-02" db="EMBL/GenBank/DDBJ databases">
        <authorList>
            <person name="Henning P.M."/>
            <person name="McCubbin A.G."/>
            <person name="Shore J.S."/>
        </authorList>
    </citation>
    <scope>NUCLEOTIDE SEQUENCE</scope>
    <source>
        <strain evidence="3">F60SS</strain>
        <tissue evidence="3">Leaves</tissue>
    </source>
</reference>
<dbReference type="InterPro" id="IPR005174">
    <property type="entry name" value="KIB1-4_b-propeller"/>
</dbReference>
<dbReference type="AlphaFoldDB" id="A0A9Q0JIZ7"/>
<feature type="region of interest" description="Disordered" evidence="1">
    <location>
        <begin position="1"/>
        <end position="44"/>
    </location>
</feature>
<protein>
    <recommendedName>
        <fullName evidence="2">KIB1-4 beta-propeller domain-containing protein</fullName>
    </recommendedName>
</protein>
<gene>
    <name evidence="3" type="ORF">Tsubulata_013314</name>
</gene>
<dbReference type="PANTHER" id="PTHR44259">
    <property type="entry name" value="OS07G0183000 PROTEIN-RELATED"/>
    <property type="match status" value="1"/>
</dbReference>
<feature type="domain" description="KIB1-4 beta-propeller" evidence="2">
    <location>
        <begin position="72"/>
        <end position="421"/>
    </location>
</feature>